<comment type="caution">
    <text evidence="1">The sequence shown here is derived from an EMBL/GenBank/DDBJ whole genome shotgun (WGS) entry which is preliminary data.</text>
</comment>
<dbReference type="EMBL" id="JANBVB010000005">
    <property type="protein sequence ID" value="KAJ2900460.1"/>
    <property type="molecule type" value="Genomic_DNA"/>
</dbReference>
<evidence type="ECO:0000313" key="1">
    <source>
        <dbReference type="EMBL" id="KAJ2900460.1"/>
    </source>
</evidence>
<name>A0ACC1M9S9_9FUNG</name>
<organism evidence="1 2">
    <name type="scientific">Coemansia aciculifera</name>
    <dbReference type="NCBI Taxonomy" id="417176"/>
    <lineage>
        <taxon>Eukaryota</taxon>
        <taxon>Fungi</taxon>
        <taxon>Fungi incertae sedis</taxon>
        <taxon>Zoopagomycota</taxon>
        <taxon>Kickxellomycotina</taxon>
        <taxon>Kickxellomycetes</taxon>
        <taxon>Kickxellales</taxon>
        <taxon>Kickxellaceae</taxon>
        <taxon>Coemansia</taxon>
    </lineage>
</organism>
<accession>A0ACC1M9S9</accession>
<proteinExistence type="predicted"/>
<reference evidence="1" key="1">
    <citation type="submission" date="2022-07" db="EMBL/GenBank/DDBJ databases">
        <title>Phylogenomic reconstructions and comparative analyses of Kickxellomycotina fungi.</title>
        <authorList>
            <person name="Reynolds N.K."/>
            <person name="Stajich J.E."/>
            <person name="Barry K."/>
            <person name="Grigoriev I.V."/>
            <person name="Crous P."/>
            <person name="Smith M.E."/>
        </authorList>
    </citation>
    <scope>NUCLEOTIDE SEQUENCE</scope>
    <source>
        <strain evidence="1">CBS 190363</strain>
    </source>
</reference>
<evidence type="ECO:0000313" key="2">
    <source>
        <dbReference type="Proteomes" id="UP001139981"/>
    </source>
</evidence>
<keyword evidence="2" id="KW-1185">Reference proteome</keyword>
<gene>
    <name evidence="1" type="ORF">IWW38_000513</name>
</gene>
<sequence>MSIRIHIANTMLYSAARLTSRRLAVGSTVLKAQLRCKSTSVPAATAATAKELAQQAPNRDLTWTKSQRERVDIVDDPRFVQMELDGQPRPMAAIELVAEEPVRIVDGRLACCDGGDGALGHPRVWINLDEGKPESCGYCGLRFEMKPHEHH</sequence>
<protein>
    <submittedName>
        <fullName evidence="1">Uncharacterized protein</fullName>
    </submittedName>
</protein>
<dbReference type="Proteomes" id="UP001139981">
    <property type="component" value="Unassembled WGS sequence"/>
</dbReference>